<comment type="catalytic activity">
    <reaction evidence="8">
        <text>oxaloacetate = enol-oxaloacetate</text>
        <dbReference type="Rhea" id="RHEA:16021"/>
        <dbReference type="ChEBI" id="CHEBI:16452"/>
        <dbReference type="ChEBI" id="CHEBI:17479"/>
        <dbReference type="EC" id="5.3.2.2"/>
    </reaction>
    <physiologicalReaction direction="right-to-left" evidence="8">
        <dbReference type="Rhea" id="RHEA:16023"/>
    </physiologicalReaction>
</comment>
<comment type="catalytic activity">
    <reaction evidence="14">
        <text>acetylpyruvate + H2O = acetate + pyruvate + H(+)</text>
        <dbReference type="Rhea" id="RHEA:16097"/>
        <dbReference type="ChEBI" id="CHEBI:15360"/>
        <dbReference type="ChEBI" id="CHEBI:15361"/>
        <dbReference type="ChEBI" id="CHEBI:15377"/>
        <dbReference type="ChEBI" id="CHEBI:15378"/>
        <dbReference type="ChEBI" id="CHEBI:30089"/>
    </reaction>
</comment>
<sequence>MTSNAVLRFREFGKKIVAVGRNYKEHAAELGNVVPTKPILFLKPTTSYVIQGQNIKIPPNCKSLHHEVELGVVIGRTGNNITEDRAMEHVGGYVLALDMTARDLQDEAKKKGLPWTLAKGFDTSCPIGDLISTDKLQQPDNVQLWLKVNGQTKQDGNTKDMIFSIPYLISYISKYFTLEEGDVILTGTPSVSDLLIKEISLMLEFQTLLHLNFSV</sequence>
<evidence type="ECO:0000256" key="11">
    <source>
        <dbReference type="ARBA" id="ARBA00047858"/>
    </source>
</evidence>
<evidence type="ECO:0000256" key="10">
    <source>
        <dbReference type="ARBA" id="ARBA00044980"/>
    </source>
</evidence>
<name>J9Q5I0_OSTED</name>
<evidence type="ECO:0000259" key="15">
    <source>
        <dbReference type="Pfam" id="PF01557"/>
    </source>
</evidence>
<dbReference type="InterPro" id="IPR036663">
    <property type="entry name" value="Fumarylacetoacetase_C_sf"/>
</dbReference>
<dbReference type="PANTHER" id="PTHR11820">
    <property type="entry name" value="ACYLPYRUVASE"/>
    <property type="match status" value="1"/>
</dbReference>
<evidence type="ECO:0000256" key="6">
    <source>
        <dbReference type="ARBA" id="ARBA00042340"/>
    </source>
</evidence>
<dbReference type="EMBL" id="JN091791">
    <property type="protein sequence ID" value="AFJ91733.1"/>
    <property type="molecule type" value="mRNA"/>
</dbReference>
<comment type="catalytic activity">
    <reaction evidence="13">
        <text>oxaloacetate + H(+) = pyruvate + CO2</text>
        <dbReference type="Rhea" id="RHEA:15641"/>
        <dbReference type="ChEBI" id="CHEBI:15361"/>
        <dbReference type="ChEBI" id="CHEBI:15378"/>
        <dbReference type="ChEBI" id="CHEBI:16452"/>
        <dbReference type="ChEBI" id="CHEBI:16526"/>
        <dbReference type="EC" id="4.1.1.112"/>
    </reaction>
</comment>
<proteinExistence type="evidence at transcript level"/>
<evidence type="ECO:0000256" key="13">
    <source>
        <dbReference type="ARBA" id="ARBA00047973"/>
    </source>
</evidence>
<dbReference type="GO" id="GO:0047621">
    <property type="term" value="F:acylpyruvate hydrolase activity"/>
    <property type="evidence" value="ECO:0007669"/>
    <property type="project" value="UniProtKB-EC"/>
</dbReference>
<evidence type="ECO:0000256" key="2">
    <source>
        <dbReference type="ARBA" id="ARBA00012947"/>
    </source>
</evidence>
<evidence type="ECO:0000256" key="9">
    <source>
        <dbReference type="ARBA" id="ARBA00044973"/>
    </source>
</evidence>
<feature type="domain" description="Fumarylacetoacetase-like C-terminal" evidence="15">
    <location>
        <begin position="15"/>
        <end position="190"/>
    </location>
</feature>
<dbReference type="Gene3D" id="3.90.850.10">
    <property type="entry name" value="Fumarylacetoacetase-like, C-terminal domain"/>
    <property type="match status" value="1"/>
</dbReference>
<dbReference type="EC" id="3.7.1.5" evidence="5"/>
<evidence type="ECO:0000256" key="4">
    <source>
        <dbReference type="ARBA" id="ARBA00032305"/>
    </source>
</evidence>
<evidence type="ECO:0000256" key="14">
    <source>
        <dbReference type="ARBA" id="ARBA00048846"/>
    </source>
</evidence>
<dbReference type="GO" id="GO:0019752">
    <property type="term" value="P:carboxylic acid metabolic process"/>
    <property type="evidence" value="ECO:0007669"/>
    <property type="project" value="UniProtKB-ARBA"/>
</dbReference>
<dbReference type="GO" id="GO:0046872">
    <property type="term" value="F:metal ion binding"/>
    <property type="evidence" value="ECO:0007669"/>
    <property type="project" value="UniProtKB-KW"/>
</dbReference>
<evidence type="ECO:0000256" key="8">
    <source>
        <dbReference type="ARBA" id="ARBA00044911"/>
    </source>
</evidence>
<evidence type="ECO:0000256" key="3">
    <source>
        <dbReference type="ARBA" id="ARBA00022723"/>
    </source>
</evidence>
<dbReference type="PANTHER" id="PTHR11820:SF7">
    <property type="entry name" value="ACYLPYRUVASE FAHD1, MITOCHONDRIAL"/>
    <property type="match status" value="1"/>
</dbReference>
<protein>
    <recommendedName>
        <fullName evidence="10">Oxaloacetate tautomerase FAHD1, mitochondrial</fullName>
        <ecNumber evidence="5">3.7.1.5</ecNumber>
        <ecNumber evidence="2">4.1.1.112</ecNumber>
        <ecNumber evidence="9">5.3.2.2</ecNumber>
    </recommendedName>
    <alternativeName>
        <fullName evidence="7">Acylpyruvase FAHD1</fullName>
    </alternativeName>
    <alternativeName>
        <fullName evidence="6">Fumarylacetoacetate hydrolase domain-containing protein 1</fullName>
    </alternativeName>
    <alternativeName>
        <fullName evidence="4">Oxaloacetate decarboxylase</fullName>
    </alternativeName>
</protein>
<keyword evidence="16" id="KW-0378">Hydrolase</keyword>
<dbReference type="GO" id="GO:0008948">
    <property type="term" value="F:oxaloacetate decarboxylase activity"/>
    <property type="evidence" value="ECO:0007669"/>
    <property type="project" value="UniProtKB-EC"/>
</dbReference>
<evidence type="ECO:0000256" key="7">
    <source>
        <dbReference type="ARBA" id="ARBA00044830"/>
    </source>
</evidence>
<dbReference type="AlphaFoldDB" id="J9Q5I0"/>
<dbReference type="GO" id="GO:0018773">
    <property type="term" value="F:acetylpyruvate hydrolase activity"/>
    <property type="evidence" value="ECO:0007669"/>
    <property type="project" value="TreeGrafter"/>
</dbReference>
<evidence type="ECO:0000256" key="1">
    <source>
        <dbReference type="ARBA" id="ARBA00010211"/>
    </source>
</evidence>
<dbReference type="EC" id="4.1.1.112" evidence="2"/>
<dbReference type="FunFam" id="3.90.850.10:FF:000003">
    <property type="entry name" value="Fumarylacetoacetate hydrolase domain-containing 1"/>
    <property type="match status" value="1"/>
</dbReference>
<accession>J9Q5I0</accession>
<comment type="catalytic activity">
    <reaction evidence="11">
        <text>a 3-acylpyruvate + H2O = a carboxylate + pyruvate + H(+)</text>
        <dbReference type="Rhea" id="RHEA:19009"/>
        <dbReference type="ChEBI" id="CHEBI:15361"/>
        <dbReference type="ChEBI" id="CHEBI:15377"/>
        <dbReference type="ChEBI" id="CHEBI:15378"/>
        <dbReference type="ChEBI" id="CHEBI:29067"/>
        <dbReference type="ChEBI" id="CHEBI:57278"/>
        <dbReference type="EC" id="3.7.1.5"/>
    </reaction>
</comment>
<evidence type="ECO:0000256" key="12">
    <source>
        <dbReference type="ARBA" id="ARBA00047963"/>
    </source>
</evidence>
<dbReference type="EC" id="5.3.2.2" evidence="9"/>
<comment type="similarity">
    <text evidence="1">Belongs to the FAH family.</text>
</comment>
<comment type="catalytic activity">
    <reaction evidence="12">
        <text>3-fumarylpyruvate + H2O = fumarate + pyruvate + H(+)</text>
        <dbReference type="Rhea" id="RHEA:26168"/>
        <dbReference type="ChEBI" id="CHEBI:15361"/>
        <dbReference type="ChEBI" id="CHEBI:15377"/>
        <dbReference type="ChEBI" id="CHEBI:15378"/>
        <dbReference type="ChEBI" id="CHEBI:16854"/>
        <dbReference type="ChEBI" id="CHEBI:29806"/>
    </reaction>
</comment>
<dbReference type="GO" id="GO:0005739">
    <property type="term" value="C:mitochondrion"/>
    <property type="evidence" value="ECO:0007669"/>
    <property type="project" value="TreeGrafter"/>
</dbReference>
<reference evidence="16" key="1">
    <citation type="journal article" date="2013" name="Mar. Biotechnol.">
        <title>Identification of relevant cancer related-genes in the flat oyster Ostrea edulis affected by disseminated neoplasia.</title>
        <authorList>
            <person name="Martin-Gomez L."/>
            <person name="Villalba A."/>
            <person name="Carballal M.J."/>
            <person name="Abollo E."/>
        </authorList>
    </citation>
    <scope>NUCLEOTIDE SEQUENCE</scope>
    <source>
        <strain evidence="16">M13F.NEO.236</strain>
    </source>
</reference>
<keyword evidence="3" id="KW-0479">Metal-binding</keyword>
<evidence type="ECO:0000256" key="5">
    <source>
        <dbReference type="ARBA" id="ARBA00039040"/>
    </source>
</evidence>
<dbReference type="GO" id="GO:0050163">
    <property type="term" value="F:oxaloacetate tautomerase activity"/>
    <property type="evidence" value="ECO:0007669"/>
    <property type="project" value="UniProtKB-EC"/>
</dbReference>
<organism evidence="16">
    <name type="scientific">Ostrea edulis</name>
    <name type="common">Native oyster</name>
    <name type="synonym">European flat oyster</name>
    <dbReference type="NCBI Taxonomy" id="37623"/>
    <lineage>
        <taxon>Eukaryota</taxon>
        <taxon>Metazoa</taxon>
        <taxon>Spiralia</taxon>
        <taxon>Lophotrochozoa</taxon>
        <taxon>Mollusca</taxon>
        <taxon>Bivalvia</taxon>
        <taxon>Autobranchia</taxon>
        <taxon>Pteriomorphia</taxon>
        <taxon>Ostreida</taxon>
        <taxon>Ostreoidea</taxon>
        <taxon>Ostreidae</taxon>
        <taxon>Ostrea</taxon>
    </lineage>
</organism>
<dbReference type="Pfam" id="PF01557">
    <property type="entry name" value="FAA_hydrolase"/>
    <property type="match status" value="1"/>
</dbReference>
<dbReference type="InterPro" id="IPR011234">
    <property type="entry name" value="Fumarylacetoacetase-like_C"/>
</dbReference>
<dbReference type="SUPFAM" id="SSF56529">
    <property type="entry name" value="FAH"/>
    <property type="match status" value="1"/>
</dbReference>
<evidence type="ECO:0000313" key="16">
    <source>
        <dbReference type="EMBL" id="AFJ91733.1"/>
    </source>
</evidence>